<proteinExistence type="inferred from homology"/>
<evidence type="ECO:0000256" key="10">
    <source>
        <dbReference type="SAM" id="Phobius"/>
    </source>
</evidence>
<dbReference type="RefSeq" id="WP_272776419.1">
    <property type="nucleotide sequence ID" value="NZ_JAQQLI010000008.1"/>
</dbReference>
<dbReference type="EC" id="1.5.1.3" evidence="3 8"/>
<gene>
    <name evidence="12" type="ORF">PQJ73_07790</name>
</gene>
<dbReference type="PROSITE" id="PS51330">
    <property type="entry name" value="DHFR_2"/>
    <property type="match status" value="1"/>
</dbReference>
<keyword evidence="10" id="KW-1133">Transmembrane helix</keyword>
<feature type="domain" description="DHFR" evidence="11">
    <location>
        <begin position="14"/>
        <end position="178"/>
    </location>
</feature>
<dbReference type="PRINTS" id="PR00070">
    <property type="entry name" value="DHFR"/>
</dbReference>
<dbReference type="InterPro" id="IPR017925">
    <property type="entry name" value="DHFR_CS"/>
</dbReference>
<evidence type="ECO:0000256" key="4">
    <source>
        <dbReference type="ARBA" id="ARBA00022563"/>
    </source>
</evidence>
<reference evidence="12" key="2">
    <citation type="submission" date="2023-02" db="EMBL/GenBank/DDBJ databases">
        <authorList>
            <person name="Rayyan A."/>
            <person name="Meyer T."/>
            <person name="Kyndt J.A."/>
        </authorList>
    </citation>
    <scope>NUCLEOTIDE SEQUENCE</scope>
    <source>
        <strain evidence="12">DSM 9987</strain>
    </source>
</reference>
<dbReference type="InterPro" id="IPR012259">
    <property type="entry name" value="DHFR"/>
</dbReference>
<evidence type="ECO:0000256" key="9">
    <source>
        <dbReference type="RuleBase" id="RU004474"/>
    </source>
</evidence>
<evidence type="ECO:0000313" key="13">
    <source>
        <dbReference type="Proteomes" id="UP001165652"/>
    </source>
</evidence>
<protein>
    <recommendedName>
        <fullName evidence="3 8">Dihydrofolate reductase</fullName>
        <ecNumber evidence="3 8">1.5.1.3</ecNumber>
    </recommendedName>
</protein>
<dbReference type="PROSITE" id="PS00075">
    <property type="entry name" value="DHFR_1"/>
    <property type="match status" value="1"/>
</dbReference>
<organism evidence="12 13">
    <name type="scientific">Rhodoplanes tepidamans</name>
    <name type="common">Rhodoplanes cryptolactis</name>
    <dbReference type="NCBI Taxonomy" id="200616"/>
    <lineage>
        <taxon>Bacteria</taxon>
        <taxon>Pseudomonadati</taxon>
        <taxon>Pseudomonadota</taxon>
        <taxon>Alphaproteobacteria</taxon>
        <taxon>Hyphomicrobiales</taxon>
        <taxon>Nitrobacteraceae</taxon>
        <taxon>Rhodoplanes</taxon>
    </lineage>
</organism>
<accession>A0ABT5J7E8</accession>
<name>A0ABT5J7E8_RHOTP</name>
<evidence type="ECO:0000256" key="8">
    <source>
        <dbReference type="PIRNR" id="PIRNR000194"/>
    </source>
</evidence>
<dbReference type="PANTHER" id="PTHR48069:SF3">
    <property type="entry name" value="DIHYDROFOLATE REDUCTASE"/>
    <property type="match status" value="1"/>
</dbReference>
<evidence type="ECO:0000256" key="2">
    <source>
        <dbReference type="ARBA" id="ARBA00009539"/>
    </source>
</evidence>
<evidence type="ECO:0000256" key="6">
    <source>
        <dbReference type="ARBA" id="ARBA00023002"/>
    </source>
</evidence>
<keyword evidence="10" id="KW-0472">Membrane</keyword>
<comment type="caution">
    <text evidence="12">The sequence shown here is derived from an EMBL/GenBank/DDBJ whole genome shotgun (WGS) entry which is preliminary data.</text>
</comment>
<evidence type="ECO:0000313" key="12">
    <source>
        <dbReference type="EMBL" id="MDC7785581.1"/>
    </source>
</evidence>
<comment type="catalytic activity">
    <reaction evidence="8">
        <text>(6S)-5,6,7,8-tetrahydrofolate + NADP(+) = 7,8-dihydrofolate + NADPH + H(+)</text>
        <dbReference type="Rhea" id="RHEA:15009"/>
        <dbReference type="ChEBI" id="CHEBI:15378"/>
        <dbReference type="ChEBI" id="CHEBI:57451"/>
        <dbReference type="ChEBI" id="CHEBI:57453"/>
        <dbReference type="ChEBI" id="CHEBI:57783"/>
        <dbReference type="ChEBI" id="CHEBI:58349"/>
        <dbReference type="EC" id="1.5.1.3"/>
    </reaction>
</comment>
<dbReference type="Gene3D" id="3.40.430.10">
    <property type="entry name" value="Dihydrofolate Reductase, subunit A"/>
    <property type="match status" value="1"/>
</dbReference>
<keyword evidence="6 8" id="KW-0560">Oxidoreductase</keyword>
<keyword evidence="4 8" id="KW-0554">One-carbon metabolism</keyword>
<dbReference type="CDD" id="cd00209">
    <property type="entry name" value="DHFR"/>
    <property type="match status" value="1"/>
</dbReference>
<dbReference type="InterPro" id="IPR024072">
    <property type="entry name" value="DHFR-like_dom_sf"/>
</dbReference>
<dbReference type="SUPFAM" id="SSF53597">
    <property type="entry name" value="Dihydrofolate reductase-like"/>
    <property type="match status" value="1"/>
</dbReference>
<keyword evidence="10" id="KW-0812">Transmembrane</keyword>
<evidence type="ECO:0000256" key="7">
    <source>
        <dbReference type="ARBA" id="ARBA00025067"/>
    </source>
</evidence>
<dbReference type="EMBL" id="JAQQLI010000008">
    <property type="protein sequence ID" value="MDC7785581.1"/>
    <property type="molecule type" value="Genomic_DNA"/>
</dbReference>
<dbReference type="Proteomes" id="UP001165652">
    <property type="component" value="Unassembled WGS sequence"/>
</dbReference>
<dbReference type="InterPro" id="IPR001796">
    <property type="entry name" value="DHFR_dom"/>
</dbReference>
<dbReference type="PIRSF" id="PIRSF000194">
    <property type="entry name" value="DHFR"/>
    <property type="match status" value="1"/>
</dbReference>
<keyword evidence="5 8" id="KW-0521">NADP</keyword>
<evidence type="ECO:0000259" key="11">
    <source>
        <dbReference type="PROSITE" id="PS51330"/>
    </source>
</evidence>
<comment type="pathway">
    <text evidence="1 8">Cofactor biosynthesis; tetrahydrofolate biosynthesis; 5,6,7,8-tetrahydrofolate from 7,8-dihydrofolate: step 1/1.</text>
</comment>
<dbReference type="Pfam" id="PF00186">
    <property type="entry name" value="DHFR_1"/>
    <property type="match status" value="1"/>
</dbReference>
<sequence>MTARPTDRAAAGPELVLVAAVAANGVIGRAGGLPWRLKSDMRHFRTLTLGHPVVMGRRTFESIGKPLPGRTTIVATRDRSFAAPGVVAAASLEAALAVARADALRRGAGAVMLAGGGELYRAAMPLADRLEITRVDVSPAGDAEFPEIDPGVWREVARTPGTPGPEDEAPFTFCTYSRLAAAEGGA</sequence>
<comment type="function">
    <text evidence="7 8">Key enzyme in folate metabolism. Catalyzes an essential reaction for de novo glycine and purine synthesis, and for DNA precursor synthesis.</text>
</comment>
<comment type="similarity">
    <text evidence="2 8 9">Belongs to the dihydrofolate reductase family.</text>
</comment>
<evidence type="ECO:0000256" key="1">
    <source>
        <dbReference type="ARBA" id="ARBA00004903"/>
    </source>
</evidence>
<keyword evidence="13" id="KW-1185">Reference proteome</keyword>
<dbReference type="PANTHER" id="PTHR48069">
    <property type="entry name" value="DIHYDROFOLATE REDUCTASE"/>
    <property type="match status" value="1"/>
</dbReference>
<feature type="transmembrane region" description="Helical" evidence="10">
    <location>
        <begin position="15"/>
        <end position="35"/>
    </location>
</feature>
<evidence type="ECO:0000256" key="3">
    <source>
        <dbReference type="ARBA" id="ARBA00012856"/>
    </source>
</evidence>
<evidence type="ECO:0000256" key="5">
    <source>
        <dbReference type="ARBA" id="ARBA00022857"/>
    </source>
</evidence>
<reference evidence="12" key="1">
    <citation type="journal article" date="2023" name="Microbiol Resour">
        <title>Genome Sequences of Rhodoplanes serenus and Two Thermotolerant Strains, Rhodoplanes tepidamans and 'Rhodoplanes cryptolactis,' Further Refine the Genus.</title>
        <authorList>
            <person name="Rayyan A.A."/>
            <person name="Kyndt J.A."/>
        </authorList>
    </citation>
    <scope>NUCLEOTIDE SEQUENCE</scope>
    <source>
        <strain evidence="12">DSM 9987</strain>
    </source>
</reference>